<feature type="signal peptide" evidence="1">
    <location>
        <begin position="1"/>
        <end position="16"/>
    </location>
</feature>
<keyword evidence="1" id="KW-0732">Signal</keyword>
<dbReference type="Pfam" id="PF03392">
    <property type="entry name" value="OS-D"/>
    <property type="match status" value="1"/>
</dbReference>
<evidence type="ECO:0000313" key="4">
    <source>
        <dbReference type="EMBL" id="KAG6454397.1"/>
    </source>
</evidence>
<dbReference type="OrthoDB" id="6625994at2759"/>
<evidence type="ECO:0000313" key="2">
    <source>
        <dbReference type="EMBL" id="AAF16714.1"/>
    </source>
</evidence>
<dbReference type="InterPro" id="IPR036682">
    <property type="entry name" value="OS_D_A10/PebIII_sf"/>
</dbReference>
<protein>
    <submittedName>
        <fullName evidence="2">Sensory appendage protein 2</fullName>
    </submittedName>
</protein>
<dbReference type="EMBL" id="AJ973452">
    <property type="protein sequence ID" value="CAJ01499.1"/>
    <property type="molecule type" value="mRNA"/>
</dbReference>
<reference evidence="2" key="1">
    <citation type="journal article" date="1999" name="Insect Mol. Biol.">
        <title>Diversity of odourant binding proteins revealed by an expressed sequence tag project on male Manduca sexta moth antennae.</title>
        <authorList>
            <person name="Robertson H.M."/>
            <person name="Martos R."/>
            <person name="Sears C.R."/>
            <person name="Todres E.Z."/>
            <person name="Walden K.K.O."/>
            <person name="Nardi J.B."/>
        </authorList>
    </citation>
    <scope>NUCLEOTIDE SEQUENCE</scope>
</reference>
<dbReference type="PANTHER" id="PTHR11257">
    <property type="entry name" value="CHEMOSENSORY PROTEIN-RELATED"/>
    <property type="match status" value="1"/>
</dbReference>
<reference evidence="4" key="4">
    <citation type="submission" date="2020-12" db="EMBL/GenBank/DDBJ databases">
        <authorList>
            <person name="Kanost M."/>
        </authorList>
    </citation>
    <scope>NUCLEOTIDE SEQUENCE</scope>
</reference>
<dbReference type="AlphaFoldDB" id="Q9U4Z6"/>
<name>Q9U4Z6_MANSE</name>
<keyword evidence="5" id="KW-1185">Reference proteome</keyword>
<proteinExistence type="evidence at transcript level"/>
<evidence type="ECO:0000256" key="1">
    <source>
        <dbReference type="SAM" id="SignalP"/>
    </source>
</evidence>
<reference evidence="3" key="2">
    <citation type="submission" date="2005-06" db="EMBL/GenBank/DDBJ databases">
        <title>Evolution and expression of a gene family with putative functions in insect chemoreception, revealed by genome and EST analysis.</title>
        <authorList>
            <person name="Kan Y.C."/>
            <person name="Antoniw J."/>
            <person name="Field L.M."/>
            <person name="Pickett J.A."/>
            <person name="Zhou J.J."/>
        </authorList>
    </citation>
    <scope>NUCLEOTIDE SEQUENCE</scope>
</reference>
<dbReference type="EMBL" id="AF117592">
    <property type="protein sequence ID" value="AAF16714.1"/>
    <property type="molecule type" value="mRNA"/>
</dbReference>
<gene>
    <name evidence="4" type="ORF">O3G_MSEX008683</name>
</gene>
<feature type="chain" id="PRO_5010848294" evidence="1">
    <location>
        <begin position="17"/>
        <end position="127"/>
    </location>
</feature>
<dbReference type="EMBL" id="JH668466">
    <property type="protein sequence ID" value="KAG6454397.1"/>
    <property type="molecule type" value="Genomic_DNA"/>
</dbReference>
<sequence length="127" mass="14608">MKYLLVLCCVVAAVVCDDKYTDKYDNVNVDEILANERLLKGYVDCVLERGKCTPEGKELKEHLRDAIETGCKKCTKPQEEGATKVIDFLIKNKLEVWRELVAKFDPEGKWRKKYEDRARANGIVIPE</sequence>
<evidence type="ECO:0000313" key="3">
    <source>
        <dbReference type="EMBL" id="CAJ01499.1"/>
    </source>
</evidence>
<dbReference type="Proteomes" id="UP000791440">
    <property type="component" value="Unassembled WGS sequence"/>
</dbReference>
<dbReference type="SUPFAM" id="SSF100910">
    <property type="entry name" value="Chemosensory protein Csp2"/>
    <property type="match status" value="1"/>
</dbReference>
<evidence type="ECO:0000313" key="5">
    <source>
        <dbReference type="Proteomes" id="UP000791440"/>
    </source>
</evidence>
<dbReference type="Gene3D" id="1.10.2080.10">
    <property type="entry name" value="Insect odorant-binding protein A10/Ejaculatory bulb-specific protein 3"/>
    <property type="match status" value="1"/>
</dbReference>
<dbReference type="InterPro" id="IPR005055">
    <property type="entry name" value="A10/PebIII"/>
</dbReference>
<reference evidence="4" key="3">
    <citation type="journal article" date="2016" name="Insect Biochem. Mol. Biol.">
        <title>Multifaceted biological insights from a draft genome sequence of the tobacco hornworm moth, Manduca sexta.</title>
        <authorList>
            <person name="Kanost M.R."/>
            <person name="Arrese E.L."/>
            <person name="Cao X."/>
            <person name="Chen Y.R."/>
            <person name="Chellapilla S."/>
            <person name="Goldsmith M.R."/>
            <person name="Grosse-Wilde E."/>
            <person name="Heckel D.G."/>
            <person name="Herndon N."/>
            <person name="Jiang H."/>
            <person name="Papanicolaou A."/>
            <person name="Qu J."/>
            <person name="Soulages J.L."/>
            <person name="Vogel H."/>
            <person name="Walters J."/>
            <person name="Waterhouse R.M."/>
            <person name="Ahn S.J."/>
            <person name="Almeida F.C."/>
            <person name="An C."/>
            <person name="Aqrawi P."/>
            <person name="Bretschneider A."/>
            <person name="Bryant W.B."/>
            <person name="Bucks S."/>
            <person name="Chao H."/>
            <person name="Chevignon G."/>
            <person name="Christen J.M."/>
            <person name="Clarke D.F."/>
            <person name="Dittmer N.T."/>
            <person name="Ferguson L.C.F."/>
            <person name="Garavelou S."/>
            <person name="Gordon K.H.J."/>
            <person name="Gunaratna R.T."/>
            <person name="Han Y."/>
            <person name="Hauser F."/>
            <person name="He Y."/>
            <person name="Heidel-Fischer H."/>
            <person name="Hirsh A."/>
            <person name="Hu Y."/>
            <person name="Jiang H."/>
            <person name="Kalra D."/>
            <person name="Klinner C."/>
            <person name="Konig C."/>
            <person name="Kovar C."/>
            <person name="Kroll A.R."/>
            <person name="Kuwar S.S."/>
            <person name="Lee S.L."/>
            <person name="Lehman R."/>
            <person name="Li K."/>
            <person name="Li Z."/>
            <person name="Liang H."/>
            <person name="Lovelace S."/>
            <person name="Lu Z."/>
            <person name="Mansfield J.H."/>
            <person name="McCulloch K.J."/>
            <person name="Mathew T."/>
            <person name="Morton B."/>
            <person name="Muzny D.M."/>
            <person name="Neunemann D."/>
            <person name="Ongeri F."/>
            <person name="Pauchet Y."/>
            <person name="Pu L.L."/>
            <person name="Pyrousis I."/>
            <person name="Rao X.J."/>
            <person name="Redding A."/>
            <person name="Roesel C."/>
            <person name="Sanchez-Gracia A."/>
            <person name="Schaack S."/>
            <person name="Shukla A."/>
            <person name="Tetreau G."/>
            <person name="Wang Y."/>
            <person name="Xiong G.H."/>
            <person name="Traut W."/>
            <person name="Walsh T.K."/>
            <person name="Worley K.C."/>
            <person name="Wu D."/>
            <person name="Wu W."/>
            <person name="Wu Y.Q."/>
            <person name="Zhang X."/>
            <person name="Zou Z."/>
            <person name="Zucker H."/>
            <person name="Briscoe A.D."/>
            <person name="Burmester T."/>
            <person name="Clem R.J."/>
            <person name="Feyereisen R."/>
            <person name="Grimmelikhuijzen C.J.P."/>
            <person name="Hamodrakas S.J."/>
            <person name="Hansson B.S."/>
            <person name="Huguet E."/>
            <person name="Jermiin L.S."/>
            <person name="Lan Q."/>
            <person name="Lehman H.K."/>
            <person name="Lorenzen M."/>
            <person name="Merzendorfer H."/>
            <person name="Michalopoulos I."/>
            <person name="Morton D.B."/>
            <person name="Muthukrishnan S."/>
            <person name="Oakeshott J.G."/>
            <person name="Palmer W."/>
            <person name="Park Y."/>
            <person name="Passarelli A.L."/>
            <person name="Rozas J."/>
            <person name="Schwartz L.M."/>
            <person name="Smith W."/>
            <person name="Southgate A."/>
            <person name="Vilcinskas A."/>
            <person name="Vogt R."/>
            <person name="Wang P."/>
            <person name="Werren J."/>
            <person name="Yu X.Q."/>
            <person name="Zhou J.J."/>
            <person name="Brown S.J."/>
            <person name="Scherer S.E."/>
            <person name="Richards S."/>
            <person name="Blissard G.W."/>
        </authorList>
    </citation>
    <scope>NUCLEOTIDE SEQUENCE</scope>
</reference>
<dbReference type="PANTHER" id="PTHR11257:SF12">
    <property type="entry name" value="EJACULATORY BULB-SPECIFIC PROTEIN 3-RELATED"/>
    <property type="match status" value="1"/>
</dbReference>
<accession>Q9U4Z6</accession>
<organism evidence="2">
    <name type="scientific">Manduca sexta</name>
    <name type="common">Tobacco hawkmoth</name>
    <name type="synonym">Tobacco hornworm</name>
    <dbReference type="NCBI Taxonomy" id="7130"/>
    <lineage>
        <taxon>Eukaryota</taxon>
        <taxon>Metazoa</taxon>
        <taxon>Ecdysozoa</taxon>
        <taxon>Arthropoda</taxon>
        <taxon>Hexapoda</taxon>
        <taxon>Insecta</taxon>
        <taxon>Pterygota</taxon>
        <taxon>Neoptera</taxon>
        <taxon>Endopterygota</taxon>
        <taxon>Lepidoptera</taxon>
        <taxon>Glossata</taxon>
        <taxon>Ditrysia</taxon>
        <taxon>Bombycoidea</taxon>
        <taxon>Sphingidae</taxon>
        <taxon>Sphinginae</taxon>
        <taxon>Sphingini</taxon>
        <taxon>Manduca</taxon>
    </lineage>
</organism>